<dbReference type="EMBL" id="UXEP01000083">
    <property type="protein sequence ID" value="VDC43934.1"/>
    <property type="molecule type" value="Genomic_DNA"/>
</dbReference>
<keyword evidence="6" id="KW-0479">Metal-binding</keyword>
<keyword evidence="6" id="KW-0460">Magnesium</keyword>
<feature type="active site" description="Tele-phosphohistidine intermediate" evidence="5">
    <location>
        <position position="77"/>
    </location>
</feature>
<organism evidence="8 9">
    <name type="scientific">Streptococcus canis</name>
    <dbReference type="NCBI Taxonomy" id="1329"/>
    <lineage>
        <taxon>Bacteria</taxon>
        <taxon>Bacillati</taxon>
        <taxon>Bacillota</taxon>
        <taxon>Bacilli</taxon>
        <taxon>Lactobacillales</taxon>
        <taxon>Streptococcaceae</taxon>
        <taxon>Streptococcus</taxon>
    </lineage>
</organism>
<keyword evidence="2" id="KW-0762">Sugar transport</keyword>
<evidence type="ECO:0000256" key="3">
    <source>
        <dbReference type="ARBA" id="ARBA00022679"/>
    </source>
</evidence>
<dbReference type="InterPro" id="IPR036542">
    <property type="entry name" value="PTS_IIA_lac/cel_sf"/>
</dbReference>
<dbReference type="PANTHER" id="PTHR34382">
    <property type="entry name" value="PTS SYSTEM N,N'-DIACETYLCHITOBIOSE-SPECIFIC EIIA COMPONENT"/>
    <property type="match status" value="1"/>
</dbReference>
<sequence>MSEEQLEIIMSLIMNSGEAKSLSMEAINNAKIGHFSVADEKIVSAQETLIIAHQAQTKLLSQEADGEEFSLSLLTIHSQDHLMTSMTFLDLAKEIVDLYRSK</sequence>
<dbReference type="RefSeq" id="WP_099983134.1">
    <property type="nucleotide sequence ID" value="NZ_BEWZ01000017.1"/>
</dbReference>
<dbReference type="Pfam" id="PF02255">
    <property type="entry name" value="PTS_IIA"/>
    <property type="match status" value="1"/>
</dbReference>
<dbReference type="PANTHER" id="PTHR34382:SF7">
    <property type="entry name" value="PTS SYSTEM N,N'-DIACETYLCHITOBIOSE-SPECIFIC EIIA COMPONENT"/>
    <property type="match status" value="1"/>
</dbReference>
<keyword evidence="9" id="KW-1185">Reference proteome</keyword>
<dbReference type="AlphaFoldDB" id="A0A2D4DQ90"/>
<evidence type="ECO:0000256" key="4">
    <source>
        <dbReference type="ARBA" id="ARBA00022683"/>
    </source>
</evidence>
<dbReference type="CDD" id="cd00215">
    <property type="entry name" value="PTS_IIA_lac"/>
    <property type="match status" value="1"/>
</dbReference>
<dbReference type="GO" id="GO:0016740">
    <property type="term" value="F:transferase activity"/>
    <property type="evidence" value="ECO:0007669"/>
    <property type="project" value="UniProtKB-KW"/>
</dbReference>
<gene>
    <name evidence="8" type="primary">licA_2</name>
    <name evidence="8" type="ORF">FMV2238Y02_23990</name>
</gene>
<keyword evidence="1" id="KW-0813">Transport</keyword>
<comment type="cofactor">
    <cofactor evidence="6">
        <name>Mg(2+)</name>
        <dbReference type="ChEBI" id="CHEBI:18420"/>
    </cofactor>
    <text evidence="6">Binds 1 Mg(2+) ion per trimer.</text>
</comment>
<accession>A0A2D4DQ90</accession>
<reference evidence="8 9" key="1">
    <citation type="submission" date="2018-10" db="EMBL/GenBank/DDBJ databases">
        <authorList>
            <consortium name="Molecular Microbiology and Infection Unit (UMMI)"/>
            <person name="Machado M."/>
        </authorList>
    </citation>
    <scope>NUCLEOTIDE SEQUENCE [LARGE SCALE GENOMIC DNA]</scope>
    <source>
        <strain evidence="8">FMV2238.02</strain>
    </source>
</reference>
<dbReference type="Proteomes" id="UP000280759">
    <property type="component" value="Unassembled WGS sequence"/>
</dbReference>
<evidence type="ECO:0000256" key="7">
    <source>
        <dbReference type="PROSITE-ProRule" id="PRU00418"/>
    </source>
</evidence>
<protein>
    <submittedName>
        <fullName evidence="8">Lichenan-specific phosphotransferase enzyme IIA component</fullName>
        <ecNumber evidence="8">2.7.1.-</ecNumber>
    </submittedName>
</protein>
<dbReference type="Gene3D" id="1.20.58.80">
    <property type="entry name" value="Phosphotransferase system, lactose/cellobiose-type IIA subunit"/>
    <property type="match status" value="1"/>
</dbReference>
<dbReference type="InterPro" id="IPR003188">
    <property type="entry name" value="PTS_IIA_lac/cel"/>
</dbReference>
<dbReference type="GO" id="GO:0009401">
    <property type="term" value="P:phosphoenolpyruvate-dependent sugar phosphotransferase system"/>
    <property type="evidence" value="ECO:0007669"/>
    <property type="project" value="UniProtKB-KW"/>
</dbReference>
<keyword evidence="4" id="KW-0598">Phosphotransferase system</keyword>
<dbReference type="SUPFAM" id="SSF46973">
    <property type="entry name" value="Enzyme IIa from lactose specific PTS, IIa-lac"/>
    <property type="match status" value="1"/>
</dbReference>
<feature type="modified residue" description="Phosphohistidine; by HPr" evidence="7">
    <location>
        <position position="77"/>
    </location>
</feature>
<dbReference type="PIRSF" id="PIRSF000699">
    <property type="entry name" value="PTS_IILac_III"/>
    <property type="match status" value="1"/>
</dbReference>
<keyword evidence="3 8" id="KW-0808">Transferase</keyword>
<dbReference type="EC" id="2.7.1.-" evidence="8"/>
<evidence type="ECO:0000256" key="6">
    <source>
        <dbReference type="PIRSR" id="PIRSR000699-2"/>
    </source>
</evidence>
<dbReference type="GO" id="GO:0046872">
    <property type="term" value="F:metal ion binding"/>
    <property type="evidence" value="ECO:0007669"/>
    <property type="project" value="UniProtKB-KW"/>
</dbReference>
<evidence type="ECO:0000313" key="8">
    <source>
        <dbReference type="EMBL" id="VDC43934.1"/>
    </source>
</evidence>
<proteinExistence type="predicted"/>
<evidence type="ECO:0000256" key="1">
    <source>
        <dbReference type="ARBA" id="ARBA00022448"/>
    </source>
</evidence>
<feature type="binding site" evidence="6">
    <location>
        <position position="80"/>
    </location>
    <ligand>
        <name>Mg(2+)</name>
        <dbReference type="ChEBI" id="CHEBI:18420"/>
        <note>ligand shared between all trimeric partners</note>
    </ligand>
</feature>
<evidence type="ECO:0000256" key="2">
    <source>
        <dbReference type="ARBA" id="ARBA00022597"/>
    </source>
</evidence>
<evidence type="ECO:0000256" key="5">
    <source>
        <dbReference type="PIRSR" id="PIRSR000699-1"/>
    </source>
</evidence>
<dbReference type="PROSITE" id="PS51095">
    <property type="entry name" value="PTS_EIIA_TYPE_3"/>
    <property type="match status" value="1"/>
</dbReference>
<name>A0A2D4DQ90_STRCB</name>
<evidence type="ECO:0000313" key="9">
    <source>
        <dbReference type="Proteomes" id="UP000280759"/>
    </source>
</evidence>